<organism evidence="1 2">
    <name type="scientific">Desulfotalea psychrophila (strain LSv54 / DSM 12343)</name>
    <dbReference type="NCBI Taxonomy" id="177439"/>
    <lineage>
        <taxon>Bacteria</taxon>
        <taxon>Pseudomonadati</taxon>
        <taxon>Thermodesulfobacteriota</taxon>
        <taxon>Desulfobulbia</taxon>
        <taxon>Desulfobulbales</taxon>
        <taxon>Desulfocapsaceae</taxon>
        <taxon>Desulfotalea</taxon>
    </lineage>
</organism>
<accession>Q6AJF9</accession>
<dbReference type="EMBL" id="CR522870">
    <property type="protein sequence ID" value="CAG37521.1"/>
    <property type="molecule type" value="Genomic_DNA"/>
</dbReference>
<dbReference type="eggNOG" id="COG2086">
    <property type="taxonomic scope" value="Bacteria"/>
</dbReference>
<dbReference type="Proteomes" id="UP000000602">
    <property type="component" value="Chromosome"/>
</dbReference>
<dbReference type="InterPro" id="IPR012255">
    <property type="entry name" value="ETF_b"/>
</dbReference>
<reference evidence="2" key="1">
    <citation type="journal article" date="2004" name="Environ. Microbiol.">
        <title>The genome of Desulfotalea psychrophila, a sulfate-reducing bacterium from permanently cold Arctic sediments.</title>
        <authorList>
            <person name="Rabus R."/>
            <person name="Ruepp A."/>
            <person name="Frickey T."/>
            <person name="Rattei T."/>
            <person name="Fartmann B."/>
            <person name="Stark M."/>
            <person name="Bauer M."/>
            <person name="Zibat A."/>
            <person name="Lombardot T."/>
            <person name="Becker I."/>
            <person name="Amann J."/>
            <person name="Gellner K."/>
            <person name="Teeling H."/>
            <person name="Leuschner W.D."/>
            <person name="Gloeckner F.-O."/>
            <person name="Lupas A.N."/>
            <person name="Amann R."/>
            <person name="Klenk H.-P."/>
        </authorList>
    </citation>
    <scope>NUCLEOTIDE SEQUENCE [LARGE SCALE GENOMIC DNA]</scope>
    <source>
        <strain evidence="2">DSM 12343 / LSv54</strain>
    </source>
</reference>
<evidence type="ECO:0000313" key="2">
    <source>
        <dbReference type="Proteomes" id="UP000000602"/>
    </source>
</evidence>
<name>Q6AJF9_DESPS</name>
<dbReference type="RefSeq" id="WP_011190033.1">
    <property type="nucleotide sequence ID" value="NC_006138.1"/>
</dbReference>
<dbReference type="OrthoDB" id="9804960at2"/>
<dbReference type="HOGENOM" id="CLU_2537127_0_0_7"/>
<sequence>MRIAVCIKQVPDTEKIRLVPETDTLLCDGVEFAGSDTLATSYALSKTLTLRGPYDLILCGKQAVAGDTAQVGPACLSFEHSLC</sequence>
<protein>
    <submittedName>
        <fullName evidence="1">Related to electron transfer flavoprotein, beta-subunit</fullName>
    </submittedName>
</protein>
<dbReference type="PANTHER" id="PTHR21294">
    <property type="entry name" value="ELECTRON TRANSFER FLAVOPROTEIN BETA-SUBUNIT"/>
    <property type="match status" value="1"/>
</dbReference>
<dbReference type="Gene3D" id="3.40.50.620">
    <property type="entry name" value="HUPs"/>
    <property type="match status" value="1"/>
</dbReference>
<gene>
    <name evidence="1" type="ordered locus">DP2792</name>
</gene>
<proteinExistence type="predicted"/>
<dbReference type="PANTHER" id="PTHR21294:SF17">
    <property type="entry name" value="PROTEIN FIXA"/>
    <property type="match status" value="1"/>
</dbReference>
<dbReference type="SUPFAM" id="SSF52402">
    <property type="entry name" value="Adenine nucleotide alpha hydrolases-like"/>
    <property type="match status" value="1"/>
</dbReference>
<dbReference type="GO" id="GO:0009055">
    <property type="term" value="F:electron transfer activity"/>
    <property type="evidence" value="ECO:0007669"/>
    <property type="project" value="InterPro"/>
</dbReference>
<dbReference type="AlphaFoldDB" id="Q6AJF9"/>
<dbReference type="InterPro" id="IPR014729">
    <property type="entry name" value="Rossmann-like_a/b/a_fold"/>
</dbReference>
<dbReference type="KEGG" id="dps:DP2792"/>
<evidence type="ECO:0000313" key="1">
    <source>
        <dbReference type="EMBL" id="CAG37521.1"/>
    </source>
</evidence>
<dbReference type="STRING" id="177439.DP2792"/>
<keyword evidence="2" id="KW-1185">Reference proteome</keyword>